<dbReference type="AlphaFoldDB" id="A0A0C3FUS2"/>
<accession>A0A0C3FUS2</accession>
<dbReference type="STRING" id="765440.A0A0C3FUS2"/>
<proteinExistence type="predicted"/>
<keyword evidence="2" id="KW-1185">Reference proteome</keyword>
<reference evidence="1 2" key="1">
    <citation type="submission" date="2014-04" db="EMBL/GenBank/DDBJ databases">
        <authorList>
            <consortium name="DOE Joint Genome Institute"/>
            <person name="Kuo A."/>
            <person name="Tarkka M."/>
            <person name="Buscot F."/>
            <person name="Kohler A."/>
            <person name="Nagy L.G."/>
            <person name="Floudas D."/>
            <person name="Copeland A."/>
            <person name="Barry K.W."/>
            <person name="Cichocki N."/>
            <person name="Veneault-Fourrey C."/>
            <person name="LaButti K."/>
            <person name="Lindquist E.A."/>
            <person name="Lipzen A."/>
            <person name="Lundell T."/>
            <person name="Morin E."/>
            <person name="Murat C."/>
            <person name="Sun H."/>
            <person name="Tunlid A."/>
            <person name="Henrissat B."/>
            <person name="Grigoriev I.V."/>
            <person name="Hibbett D.S."/>
            <person name="Martin F."/>
            <person name="Nordberg H.P."/>
            <person name="Cantor M.N."/>
            <person name="Hua S.X."/>
        </authorList>
    </citation>
    <scope>NUCLEOTIDE SEQUENCE [LARGE SCALE GENOMIC DNA]</scope>
    <source>
        <strain evidence="1 2">F 1598</strain>
    </source>
</reference>
<organism evidence="1 2">
    <name type="scientific">Piloderma croceum (strain F 1598)</name>
    <dbReference type="NCBI Taxonomy" id="765440"/>
    <lineage>
        <taxon>Eukaryota</taxon>
        <taxon>Fungi</taxon>
        <taxon>Dikarya</taxon>
        <taxon>Basidiomycota</taxon>
        <taxon>Agaricomycotina</taxon>
        <taxon>Agaricomycetes</taxon>
        <taxon>Agaricomycetidae</taxon>
        <taxon>Atheliales</taxon>
        <taxon>Atheliaceae</taxon>
        <taxon>Piloderma</taxon>
    </lineage>
</organism>
<gene>
    <name evidence="1" type="ORF">PILCRDRAFT_85423</name>
</gene>
<evidence type="ECO:0000313" key="2">
    <source>
        <dbReference type="Proteomes" id="UP000054166"/>
    </source>
</evidence>
<sequence>MSQEKDMNGYIQKVRRPGCDPAVVKDLRGIMYVMKNVASVSKEVIEGTEPKQKTGRNKKGIKMDITMAWLILSDCLPGHVDFEYDNPPKDDLCYCNGCLLKPPSHCPNPCNCSKCCPELVIAQLPRCKFKAVIPMAGQLMEEMCSLRMTHLVSFCDQLWYNADEGEFYLVLPIAFLSGAIIKQILDRYPILHLETDLDMVIGNETYLAPHCDALWKLINTFEADFIPFQEKAELEKDAIKKVKELVTTTHQEPTTESSTIIALPPSQTQYGTQAAAKLNLPEPMPY</sequence>
<dbReference type="HOGENOM" id="CLU_973555_0_0_1"/>
<reference evidence="2" key="2">
    <citation type="submission" date="2015-01" db="EMBL/GenBank/DDBJ databases">
        <title>Evolutionary Origins and Diversification of the Mycorrhizal Mutualists.</title>
        <authorList>
            <consortium name="DOE Joint Genome Institute"/>
            <consortium name="Mycorrhizal Genomics Consortium"/>
            <person name="Kohler A."/>
            <person name="Kuo A."/>
            <person name="Nagy L.G."/>
            <person name="Floudas D."/>
            <person name="Copeland A."/>
            <person name="Barry K.W."/>
            <person name="Cichocki N."/>
            <person name="Veneault-Fourrey C."/>
            <person name="LaButti K."/>
            <person name="Lindquist E.A."/>
            <person name="Lipzen A."/>
            <person name="Lundell T."/>
            <person name="Morin E."/>
            <person name="Murat C."/>
            <person name="Riley R."/>
            <person name="Ohm R."/>
            <person name="Sun H."/>
            <person name="Tunlid A."/>
            <person name="Henrissat B."/>
            <person name="Grigoriev I.V."/>
            <person name="Hibbett D.S."/>
            <person name="Martin F."/>
        </authorList>
    </citation>
    <scope>NUCLEOTIDE SEQUENCE [LARGE SCALE GENOMIC DNA]</scope>
    <source>
        <strain evidence="2">F 1598</strain>
    </source>
</reference>
<dbReference type="EMBL" id="KN832977">
    <property type="protein sequence ID" value="KIM88120.1"/>
    <property type="molecule type" value="Genomic_DNA"/>
</dbReference>
<dbReference type="Proteomes" id="UP000054166">
    <property type="component" value="Unassembled WGS sequence"/>
</dbReference>
<dbReference type="InParanoid" id="A0A0C3FUS2"/>
<evidence type="ECO:0000313" key="1">
    <source>
        <dbReference type="EMBL" id="KIM88120.1"/>
    </source>
</evidence>
<name>A0A0C3FUS2_PILCF</name>
<protein>
    <submittedName>
        <fullName evidence="1">Uncharacterized protein</fullName>
    </submittedName>
</protein>